<dbReference type="InterPro" id="IPR036388">
    <property type="entry name" value="WH-like_DNA-bd_sf"/>
</dbReference>
<dbReference type="SUPFAM" id="SSF48452">
    <property type="entry name" value="TPR-like"/>
    <property type="match status" value="1"/>
</dbReference>
<evidence type="ECO:0000313" key="2">
    <source>
        <dbReference type="EMBL" id="MCZ4521586.1"/>
    </source>
</evidence>
<comment type="caution">
    <text evidence="2">The sequence shown here is derived from an EMBL/GenBank/DDBJ whole genome shotgun (WGS) entry which is preliminary data.</text>
</comment>
<proteinExistence type="predicted"/>
<dbReference type="InterPro" id="IPR027417">
    <property type="entry name" value="P-loop_NTPase"/>
</dbReference>
<dbReference type="Pfam" id="PF03704">
    <property type="entry name" value="BTAD"/>
    <property type="match status" value="1"/>
</dbReference>
<dbReference type="PANTHER" id="PTHR35807">
    <property type="entry name" value="TRANSCRIPTIONAL REGULATOR REDD-RELATED"/>
    <property type="match status" value="1"/>
</dbReference>
<dbReference type="Proteomes" id="UP001081071">
    <property type="component" value="Unassembled WGS sequence"/>
</dbReference>
<protein>
    <submittedName>
        <fullName evidence="2">DUF2791 family P-loop domain-containing protein</fullName>
    </submittedName>
</protein>
<dbReference type="InterPro" id="IPR005158">
    <property type="entry name" value="BTAD"/>
</dbReference>
<reference evidence="2" key="1">
    <citation type="submission" date="2022-12" db="EMBL/GenBank/DDBJ databases">
        <authorList>
            <person name="Krivoruchko A.V."/>
            <person name="Elkin A."/>
        </authorList>
    </citation>
    <scope>NUCLEOTIDE SEQUENCE</scope>
    <source>
        <strain evidence="2">IEGM 1391</strain>
    </source>
</reference>
<sequence length="1158" mass="125184">MTAHSACIELLGTPTVRGTSVVDPRTIGGPRCVEALAYLTVHRHRDVTADELASIIWPRGRPKSWNAAARSVLTKVREALNTAGIPGDSLRSRGGLLQLALPDWVQVDLEVIREFCRRSGGGLPARVRADRAHDAHRALSDPLLRGVVGAWADELQAERVSLLVTALDIDAQASAEDGSFERSISCAEAVISIDPLVERAYRHAMRGHIALGDRAQALEVAARCRRALTEHLGVDPSAETAQLFADALQDDRAQHETFSAAAPLIVGRDTELDAIARTLNSTAPGSSHCVVVTGDAGSGKTTLVREAMRRARASGVTVIFGRCSEDAVVPFEPFVDAIEGQLDDVDSAQLREWVDAHGTDVLRLLPGSAQRFAHIDVEFDASNNDRVSTMNAVRRWLTGTVTKTPTMLVVDDLQWASPASQSLLRYLFQVCTTAAICFVAVARTESLEDVELSATLDTATRLGRTLRLELREFELGHLRELVTAHESNLDPVQLLSTTRGHPLFVTSILAAGRGEDPAERSEYPSSIVSFVRRAEHRLGADARLLLHACAVTGMSVPHIVLRGATGELTNDRFDDALDELVRVRLIAPADDGDLFELRHPIVRDVVYSVIGPGARAALHSKVGRALERTSRDRQDAARLAFHFGRGRIDDRGSAGSYAHRAAENAYALGAYEDAVQHYRRALDWTPVDEAATRCSMSIGLGLSLRAMRDPSARDTAMAALTMARQLGDRTLQNDAIAASERRGMEFVQRYASDAERVAVIDSMCAELEAEGRTVSREYAVLASQRVIEQAWGTDYRERARTIVHAAGIARSLGDTRLLASVNVAALIGLRVPHSADVVAAALVDLDELVDADPSVMNDATVAVWLSRARLEAGDLGGAMACLDAITDAHVDGDPELRWLIDYGRLGVALAAGDLIACEAALDGIRAVPPSPTDTGYYGRLLPALTALRTLRGDMGEVASQAEAMRARTHDNPVLRPALAVALIDVGRTAEATELIEWYTPQRLDAIPVDPMWLSTMTLIARAASELVLTWLCEYVYRLLLDHQNCVVLTWASLYGVVHHHLASLAWALGDDATAHRHIGAARTIHAQRGFAAWSVETDALALRIQAATGSVDVAEVAAVRDRAERIGATAVLRRLRATQLSHSSLGVATDAPSDRGSR</sequence>
<evidence type="ECO:0000313" key="3">
    <source>
        <dbReference type="Proteomes" id="UP001081071"/>
    </source>
</evidence>
<dbReference type="InterPro" id="IPR051677">
    <property type="entry name" value="AfsR-DnrI-RedD_regulator"/>
</dbReference>
<dbReference type="InterPro" id="IPR041664">
    <property type="entry name" value="AAA_16"/>
</dbReference>
<gene>
    <name evidence="2" type="ORF">O4220_23960</name>
</gene>
<feature type="domain" description="Bacterial transcriptional activator" evidence="1">
    <location>
        <begin position="107"/>
        <end position="248"/>
    </location>
</feature>
<dbReference type="RefSeq" id="WP_269608042.1">
    <property type="nucleotide sequence ID" value="NZ_JAPWIJ010000012.1"/>
</dbReference>
<dbReference type="SUPFAM" id="SSF52540">
    <property type="entry name" value="P-loop containing nucleoside triphosphate hydrolases"/>
    <property type="match status" value="1"/>
</dbReference>
<dbReference type="PANTHER" id="PTHR35807:SF3">
    <property type="entry name" value="BLL5740 PROTEIN"/>
    <property type="match status" value="1"/>
</dbReference>
<dbReference type="EMBL" id="JAPWIJ010000012">
    <property type="protein sequence ID" value="MCZ4521586.1"/>
    <property type="molecule type" value="Genomic_DNA"/>
</dbReference>
<organism evidence="2 3">
    <name type="scientific">Rhodococcus ruber</name>
    <dbReference type="NCBI Taxonomy" id="1830"/>
    <lineage>
        <taxon>Bacteria</taxon>
        <taxon>Bacillati</taxon>
        <taxon>Actinomycetota</taxon>
        <taxon>Actinomycetes</taxon>
        <taxon>Mycobacteriales</taxon>
        <taxon>Nocardiaceae</taxon>
        <taxon>Rhodococcus</taxon>
    </lineage>
</organism>
<evidence type="ECO:0000259" key="1">
    <source>
        <dbReference type="SMART" id="SM01043"/>
    </source>
</evidence>
<dbReference type="Gene3D" id="3.40.50.300">
    <property type="entry name" value="P-loop containing nucleotide triphosphate hydrolases"/>
    <property type="match status" value="1"/>
</dbReference>
<dbReference type="Pfam" id="PF13191">
    <property type="entry name" value="AAA_16"/>
    <property type="match status" value="1"/>
</dbReference>
<dbReference type="SMART" id="SM01043">
    <property type="entry name" value="BTAD"/>
    <property type="match status" value="1"/>
</dbReference>
<dbReference type="Gene3D" id="1.25.40.10">
    <property type="entry name" value="Tetratricopeptide repeat domain"/>
    <property type="match status" value="2"/>
</dbReference>
<keyword evidence="3" id="KW-1185">Reference proteome</keyword>
<accession>A0ABT4MKU3</accession>
<dbReference type="InterPro" id="IPR011990">
    <property type="entry name" value="TPR-like_helical_dom_sf"/>
</dbReference>
<dbReference type="Gene3D" id="1.10.10.10">
    <property type="entry name" value="Winged helix-like DNA-binding domain superfamily/Winged helix DNA-binding domain"/>
    <property type="match status" value="1"/>
</dbReference>
<name>A0ABT4MKU3_9NOCA</name>